<keyword evidence="3" id="KW-1185">Reference proteome</keyword>
<protein>
    <recommendedName>
        <fullName evidence="1">Ig-like domain-containing protein</fullName>
    </recommendedName>
</protein>
<dbReference type="NCBIfam" id="TIGR04131">
    <property type="entry name" value="Bac_Flav_CTERM"/>
    <property type="match status" value="1"/>
</dbReference>
<feature type="domain" description="Ig-like" evidence="1">
    <location>
        <begin position="477"/>
        <end position="558"/>
    </location>
</feature>
<dbReference type="InterPro" id="IPR011047">
    <property type="entry name" value="Quinoprotein_ADH-like_sf"/>
</dbReference>
<dbReference type="Pfam" id="PF13585">
    <property type="entry name" value="CHU_C"/>
    <property type="match status" value="1"/>
</dbReference>
<dbReference type="AlphaFoldDB" id="A0A1V9FN00"/>
<dbReference type="SUPFAM" id="SSF50998">
    <property type="entry name" value="Quinoprotein alcohol dehydrogenase-like"/>
    <property type="match status" value="1"/>
</dbReference>
<dbReference type="Proteomes" id="UP000192796">
    <property type="component" value="Unassembled WGS sequence"/>
</dbReference>
<dbReference type="InterPro" id="IPR007110">
    <property type="entry name" value="Ig-like_dom"/>
</dbReference>
<organism evidence="2 3">
    <name type="scientific">Niastella vici</name>
    <dbReference type="NCBI Taxonomy" id="1703345"/>
    <lineage>
        <taxon>Bacteria</taxon>
        <taxon>Pseudomonadati</taxon>
        <taxon>Bacteroidota</taxon>
        <taxon>Chitinophagia</taxon>
        <taxon>Chitinophagales</taxon>
        <taxon>Chitinophagaceae</taxon>
        <taxon>Niastella</taxon>
    </lineage>
</organism>
<evidence type="ECO:0000313" key="3">
    <source>
        <dbReference type="Proteomes" id="UP000192796"/>
    </source>
</evidence>
<name>A0A1V9FN00_9BACT</name>
<dbReference type="InterPro" id="IPR026341">
    <property type="entry name" value="T9SS_type_B"/>
</dbReference>
<evidence type="ECO:0000259" key="1">
    <source>
        <dbReference type="PROSITE" id="PS50835"/>
    </source>
</evidence>
<dbReference type="InterPro" id="IPR011043">
    <property type="entry name" value="Gal_Oxase/kelch_b-propeller"/>
</dbReference>
<dbReference type="EMBL" id="LVYD01000073">
    <property type="protein sequence ID" value="OQP59712.1"/>
    <property type="molecule type" value="Genomic_DNA"/>
</dbReference>
<evidence type="ECO:0000313" key="2">
    <source>
        <dbReference type="EMBL" id="OQP59712.1"/>
    </source>
</evidence>
<accession>A0A1V9FN00</accession>
<dbReference type="PROSITE" id="PS50835">
    <property type="entry name" value="IG_LIKE"/>
    <property type="match status" value="1"/>
</dbReference>
<reference evidence="2 3" key="1">
    <citation type="submission" date="2016-03" db="EMBL/GenBank/DDBJ databases">
        <title>Niastella vici sp. nov., isolated from farmland soil.</title>
        <authorList>
            <person name="Chen L."/>
            <person name="Wang D."/>
            <person name="Yang S."/>
            <person name="Wang G."/>
        </authorList>
    </citation>
    <scope>NUCLEOTIDE SEQUENCE [LARGE SCALE GENOMIC DNA]</scope>
    <source>
        <strain evidence="2 3">DJ57</strain>
    </source>
</reference>
<dbReference type="PANTHER" id="PTHR42754">
    <property type="entry name" value="ENDOGLUCANASE"/>
    <property type="match status" value="1"/>
</dbReference>
<sequence>MFYSLSFLHHTTAQSLISRWQYNWGGIFDDHVMKVIPLNCNKFLCAGTSLSIPGCTKSSINYGFNDMVLFMLDDNRNKLWEKSYGGSQDEVLYDIEPVPSGGFVITGWTDSGPTGNKTSGTSGNADIWVIRVDDNGNIIWENTFVNPKYELAQKIIPTSDGGFLIGGTTEESSSFGKDFLILKLDANGNLLWSRTYGGTGNQRIKDMLQMPNGNFLLVGDAAISIVNTDQWIMCIQPNGTQLWDKTFATTTPDYLYNVMLLNDGNYLLTGVEGGAGTIRKIDAQGNVLWIQSRNPGYFRKAIQATNGDIYVAGEKAVSTGNSDFQIIKFDASGNYISEMVYGGTGADIPFSIALIDGDIIVAGQTTSTISGNKTVASCGPNTTDGWIIRLSTPVFIHPPTPCEICNNTTFDIHYTASTLYQTGNVFTAQLSAPNGSFTTFTNIGSLSSNTSGIISASLPPGLPAGDKYKIRIIASQPADTSSGYSISLHVPSTVFLGNDTTICSNTSLTFSTGAPLPDSRFLWNDGSTGSTLTVSSAGTYSCTVQDLCGSQTGSIQISIKQLPIADIGNDRHFCEDSSITLQSSSQPTDVSYLWNNGATTPSLTVNTRGSYWLHTTNVCGTTGDTVSLLMDLKPAANLDKDTTLCYGSTRMLTATTGYASYVWYDGQGGESHSVSAPGEYWVQITDNNGCITRDTATIKSLLPLPAGFLPPDTSLCSYEDITLRPTKSLQQYVWSTGDTHASILVNQPGLYWLQATDQQGCTGRDSILIGTKQCRYGFFMPTGFSPNNDGRNEWCRPVLFGKVVKYHFMIFNRWGQKVFDSHDHTRGWDGKLNGQPAATGTYVWSCTYQLGNGIEENKKGTVILLR</sequence>
<proteinExistence type="predicted"/>
<dbReference type="PANTHER" id="PTHR42754:SF1">
    <property type="entry name" value="LIPOPROTEIN"/>
    <property type="match status" value="1"/>
</dbReference>
<dbReference type="SUPFAM" id="SSF50965">
    <property type="entry name" value="Galactose oxidase, central domain"/>
    <property type="match status" value="1"/>
</dbReference>
<dbReference type="STRING" id="1703345.A3860_36120"/>
<gene>
    <name evidence="2" type="ORF">A3860_36120</name>
</gene>
<comment type="caution">
    <text evidence="2">The sequence shown here is derived from an EMBL/GenBank/DDBJ whole genome shotgun (WGS) entry which is preliminary data.</text>
</comment>